<feature type="compositionally biased region" description="Polar residues" evidence="1">
    <location>
        <begin position="27"/>
        <end position="39"/>
    </location>
</feature>
<evidence type="ECO:0000256" key="1">
    <source>
        <dbReference type="SAM" id="MobiDB-lite"/>
    </source>
</evidence>
<reference evidence="2" key="2">
    <citation type="submission" date="2023-04" db="EMBL/GenBank/DDBJ databases">
        <authorList>
            <person name="Bu L."/>
            <person name="Lu L."/>
            <person name="Laidemitt M.R."/>
            <person name="Zhang S.M."/>
            <person name="Mutuku M."/>
            <person name="Mkoji G."/>
            <person name="Steinauer M."/>
            <person name="Loker E.S."/>
        </authorList>
    </citation>
    <scope>NUCLEOTIDE SEQUENCE</scope>
    <source>
        <strain evidence="2">KasaAsao</strain>
        <tissue evidence="2">Whole Snail</tissue>
    </source>
</reference>
<accession>A0AAD8F395</accession>
<evidence type="ECO:0000313" key="3">
    <source>
        <dbReference type="Proteomes" id="UP001233172"/>
    </source>
</evidence>
<name>A0AAD8F395_BIOPF</name>
<reference evidence="2" key="1">
    <citation type="journal article" date="2023" name="PLoS Negl. Trop. Dis.">
        <title>A genome sequence for Biomphalaria pfeifferi, the major vector snail for the human-infecting parasite Schistosoma mansoni.</title>
        <authorList>
            <person name="Bu L."/>
            <person name="Lu L."/>
            <person name="Laidemitt M.R."/>
            <person name="Zhang S.M."/>
            <person name="Mutuku M."/>
            <person name="Mkoji G."/>
            <person name="Steinauer M."/>
            <person name="Loker E.S."/>
        </authorList>
    </citation>
    <scope>NUCLEOTIDE SEQUENCE</scope>
    <source>
        <strain evidence="2">KasaAsao</strain>
    </source>
</reference>
<feature type="region of interest" description="Disordered" evidence="1">
    <location>
        <begin position="1"/>
        <end position="66"/>
    </location>
</feature>
<gene>
    <name evidence="2" type="ORF">Bpfe_020483</name>
</gene>
<proteinExistence type="predicted"/>
<protein>
    <submittedName>
        <fullName evidence="2">Uncharacterized protein</fullName>
    </submittedName>
</protein>
<dbReference type="AlphaFoldDB" id="A0AAD8F395"/>
<feature type="compositionally biased region" description="Basic and acidic residues" evidence="1">
    <location>
        <begin position="1"/>
        <end position="12"/>
    </location>
</feature>
<organism evidence="2 3">
    <name type="scientific">Biomphalaria pfeifferi</name>
    <name type="common">Bloodfluke planorb</name>
    <name type="synonym">Freshwater snail</name>
    <dbReference type="NCBI Taxonomy" id="112525"/>
    <lineage>
        <taxon>Eukaryota</taxon>
        <taxon>Metazoa</taxon>
        <taxon>Spiralia</taxon>
        <taxon>Lophotrochozoa</taxon>
        <taxon>Mollusca</taxon>
        <taxon>Gastropoda</taxon>
        <taxon>Heterobranchia</taxon>
        <taxon>Euthyneura</taxon>
        <taxon>Panpulmonata</taxon>
        <taxon>Hygrophila</taxon>
        <taxon>Lymnaeoidea</taxon>
        <taxon>Planorbidae</taxon>
        <taxon>Biomphalaria</taxon>
    </lineage>
</organism>
<keyword evidence="3" id="KW-1185">Reference proteome</keyword>
<sequence length="66" mass="7787">MRSKQRPRDRLKSRLANWKKRKRRPQKTVQMASWVTCSLPSVDPTDRPPPELSNLHCTVSFRGEKL</sequence>
<dbReference type="EMBL" id="JASAOG010000118">
    <property type="protein sequence ID" value="KAK0050102.1"/>
    <property type="molecule type" value="Genomic_DNA"/>
</dbReference>
<comment type="caution">
    <text evidence="2">The sequence shown here is derived from an EMBL/GenBank/DDBJ whole genome shotgun (WGS) entry which is preliminary data.</text>
</comment>
<evidence type="ECO:0000313" key="2">
    <source>
        <dbReference type="EMBL" id="KAK0050102.1"/>
    </source>
</evidence>
<dbReference type="Proteomes" id="UP001233172">
    <property type="component" value="Unassembled WGS sequence"/>
</dbReference>
<feature type="compositionally biased region" description="Basic residues" evidence="1">
    <location>
        <begin position="13"/>
        <end position="26"/>
    </location>
</feature>